<evidence type="ECO:0000256" key="3">
    <source>
        <dbReference type="ARBA" id="ARBA00022452"/>
    </source>
</evidence>
<sequence length="1168" mass="128457">MNFSVSHAEGKPPFIHPANLAWLIHQPFIRQLMRISLLLMVFSLTCLTMLLATPGRGQGAETTTVTLELNDESLEAALKKIEDKTPFRFVYRNREIKAADHITLPQGTRTVSETLQLLLANQSLTFRQINNNILIERKEETETVREPVREAADITQQTITGKVTAAGDNAPLPGVSVMLKGTQSGTVTDAQGNYTLEANTTDATLIFSFIGYKTTEVAVGGRSTVDIALETDVTQLTEVVVTSFGIAQEKRSLGFSAQNIDGSNLTVTRQPNVVSALQGQVSGVQITNAGGAPGTSSRIVIRGLTSLNTSGNNQPLFVIDGIPMDNSTDESPNTSRGLSNRAVDINPNDIESVNILKGAAATALYGVRAAAGAIVITTKRGKAGAVKIDVNSSIGFQKVNRYPDFQTEYGQGWYGAADRTSVYPAWGAPFSAASLQDPTYKYYDNYRNVMETGKSFDNYLSVSGGNEFATFYTSVSNTKQTGVIPSSSWDRTSAKLSGTLNFKNKFTVTGSFTYSNSGGDRVPGDRFGETLMYYPTSSDATDYINENGTQKYIGLSDNPIYAAKFWTYEDDVDRTLGNLYFSYKPASWISLNYRVGSDFYSDFREEILPGPKGLEGETPLSTTGYIEHTRITNRIINSNVSVEMNKEITNNLKTTLRVGQELFQEDRNKLINTGNNFVIPGYYQFNNVTEVLTEQEKRQRRLIGVFGDLMVNYKDYLYLNVTGRNDWTSTLPKGNNSFFYPSVNMSFIFSDVVQLPAVISYGKVRGSYGQVGKDTDPYQTSTTYARTEGFPLNGQVGFTRNQVKGSEDLKPERTTNVELGAEMRFFERRLGFEFTWYKANSRDQIFSVPVSNTTGYTRFVANAGEIENKGIELTLTGTPVRSGDFTWDVTLNFTRNRNTVVDLAEGFEGGFTIGSQFGYSGSTVTMALTEGAPYGNLYGTSFQRYYGAEGAPEGLEYLDRDKPLLIGADGFPVRNTSQLVVGNVQPKWMAGLRNNFRYKGFNLAVVLDVRWDMDQYNQYGNFLAAFGKEAYTANRNDIVVFDGYLSDGTQNTKAVWLGQGIGPDGVSYGDGFYRNTLRRLSEPFVQDASFVKLRSASLSYSLPNSILAKSPFQAVTLSASVNNIILWTPWSGYDPESFSGGAGTNVTGFSGLDYPGVATTTFTLNLTL</sequence>
<keyword evidence="7 8" id="KW-0998">Cell outer membrane</keyword>
<dbReference type="Proteomes" id="UP001597112">
    <property type="component" value="Unassembled WGS sequence"/>
</dbReference>
<evidence type="ECO:0000256" key="4">
    <source>
        <dbReference type="ARBA" id="ARBA00022692"/>
    </source>
</evidence>
<dbReference type="Gene3D" id="2.40.170.20">
    <property type="entry name" value="TonB-dependent receptor, beta-barrel domain"/>
    <property type="match status" value="1"/>
</dbReference>
<keyword evidence="4 8" id="KW-0812">Transmembrane</keyword>
<feature type="domain" description="TonB-dependent receptor-like beta-barrel" evidence="10">
    <location>
        <begin position="541"/>
        <end position="1123"/>
    </location>
</feature>
<reference evidence="13" key="1">
    <citation type="journal article" date="2019" name="Int. J. Syst. Evol. Microbiol.">
        <title>The Global Catalogue of Microorganisms (GCM) 10K type strain sequencing project: providing services to taxonomists for standard genome sequencing and annotation.</title>
        <authorList>
            <consortium name="The Broad Institute Genomics Platform"/>
            <consortium name="The Broad Institute Genome Sequencing Center for Infectious Disease"/>
            <person name="Wu L."/>
            <person name="Ma J."/>
        </authorList>
    </citation>
    <scope>NUCLEOTIDE SEQUENCE [LARGE SCALE GENOMIC DNA]</scope>
    <source>
        <strain evidence="13">CCUG 58938</strain>
    </source>
</reference>
<protein>
    <submittedName>
        <fullName evidence="12">SusC/RagA family TonB-linked outer membrane protein</fullName>
    </submittedName>
</protein>
<dbReference type="NCBIfam" id="TIGR04057">
    <property type="entry name" value="SusC_RagA_signa"/>
    <property type="match status" value="1"/>
</dbReference>
<evidence type="ECO:0000256" key="8">
    <source>
        <dbReference type="PROSITE-ProRule" id="PRU01360"/>
    </source>
</evidence>
<dbReference type="EMBL" id="JBHTKA010000016">
    <property type="protein sequence ID" value="MFD1003493.1"/>
    <property type="molecule type" value="Genomic_DNA"/>
</dbReference>
<dbReference type="Gene3D" id="3.55.50.30">
    <property type="match status" value="1"/>
</dbReference>
<evidence type="ECO:0000256" key="1">
    <source>
        <dbReference type="ARBA" id="ARBA00004571"/>
    </source>
</evidence>
<evidence type="ECO:0000313" key="12">
    <source>
        <dbReference type="EMBL" id="MFD1003493.1"/>
    </source>
</evidence>
<evidence type="ECO:0000256" key="9">
    <source>
        <dbReference type="RuleBase" id="RU003357"/>
    </source>
</evidence>
<feature type="domain" description="TonB-dependent receptor plug" evidence="11">
    <location>
        <begin position="250"/>
        <end position="373"/>
    </location>
</feature>
<comment type="caution">
    <text evidence="12">The sequence shown here is derived from an EMBL/GenBank/DDBJ whole genome shotgun (WGS) entry which is preliminary data.</text>
</comment>
<dbReference type="InterPro" id="IPR037066">
    <property type="entry name" value="Plug_dom_sf"/>
</dbReference>
<dbReference type="NCBIfam" id="TIGR04056">
    <property type="entry name" value="OMP_RagA_SusC"/>
    <property type="match status" value="1"/>
</dbReference>
<evidence type="ECO:0000256" key="5">
    <source>
        <dbReference type="ARBA" id="ARBA00023077"/>
    </source>
</evidence>
<evidence type="ECO:0000256" key="2">
    <source>
        <dbReference type="ARBA" id="ARBA00022448"/>
    </source>
</evidence>
<dbReference type="Pfam" id="PF00593">
    <property type="entry name" value="TonB_dep_Rec_b-barrel"/>
    <property type="match status" value="1"/>
</dbReference>
<keyword evidence="13" id="KW-1185">Reference proteome</keyword>
<comment type="subcellular location">
    <subcellularLocation>
        <location evidence="1 8">Cell outer membrane</location>
        <topology evidence="1 8">Multi-pass membrane protein</topology>
    </subcellularLocation>
</comment>
<evidence type="ECO:0000256" key="7">
    <source>
        <dbReference type="ARBA" id="ARBA00023237"/>
    </source>
</evidence>
<dbReference type="InterPro" id="IPR023996">
    <property type="entry name" value="TonB-dep_OMP_SusC/RagA"/>
</dbReference>
<dbReference type="InterPro" id="IPR012910">
    <property type="entry name" value="Plug_dom"/>
</dbReference>
<keyword evidence="2 8" id="KW-0813">Transport</keyword>
<evidence type="ECO:0000256" key="6">
    <source>
        <dbReference type="ARBA" id="ARBA00023136"/>
    </source>
</evidence>
<dbReference type="InterPro" id="IPR036942">
    <property type="entry name" value="Beta-barrel_TonB_sf"/>
</dbReference>
<proteinExistence type="inferred from homology"/>
<gene>
    <name evidence="12" type="ORF">ACFQ21_29480</name>
</gene>
<dbReference type="Pfam" id="PF13715">
    <property type="entry name" value="CarbopepD_reg_2"/>
    <property type="match status" value="1"/>
</dbReference>
<dbReference type="InterPro" id="IPR023997">
    <property type="entry name" value="TonB-dep_OMP_SusC/RagA_CS"/>
</dbReference>
<dbReference type="PROSITE" id="PS52016">
    <property type="entry name" value="TONB_DEPENDENT_REC_3"/>
    <property type="match status" value="1"/>
</dbReference>
<dbReference type="Gene3D" id="2.60.40.1120">
    <property type="entry name" value="Carboxypeptidase-like, regulatory domain"/>
    <property type="match status" value="1"/>
</dbReference>
<dbReference type="SUPFAM" id="SSF49464">
    <property type="entry name" value="Carboxypeptidase regulatory domain-like"/>
    <property type="match status" value="1"/>
</dbReference>
<keyword evidence="3 8" id="KW-1134">Transmembrane beta strand</keyword>
<keyword evidence="6 8" id="KW-0472">Membrane</keyword>
<evidence type="ECO:0000313" key="13">
    <source>
        <dbReference type="Proteomes" id="UP001597112"/>
    </source>
</evidence>
<dbReference type="InterPro" id="IPR008969">
    <property type="entry name" value="CarboxyPept-like_regulatory"/>
</dbReference>
<dbReference type="SUPFAM" id="SSF56935">
    <property type="entry name" value="Porins"/>
    <property type="match status" value="1"/>
</dbReference>
<dbReference type="InterPro" id="IPR000531">
    <property type="entry name" value="Beta-barrel_TonB"/>
</dbReference>
<accession>A0ABW3KB70</accession>
<dbReference type="Pfam" id="PF07715">
    <property type="entry name" value="Plug"/>
    <property type="match status" value="1"/>
</dbReference>
<name>A0ABW3KB70_9BACT</name>
<dbReference type="Gene3D" id="2.170.130.10">
    <property type="entry name" value="TonB-dependent receptor, plug domain"/>
    <property type="match status" value="1"/>
</dbReference>
<dbReference type="RefSeq" id="WP_377586256.1">
    <property type="nucleotide sequence ID" value="NZ_JBHTKA010000016.1"/>
</dbReference>
<organism evidence="12 13">
    <name type="scientific">Ohtaekwangia kribbensis</name>
    <dbReference type="NCBI Taxonomy" id="688913"/>
    <lineage>
        <taxon>Bacteria</taxon>
        <taxon>Pseudomonadati</taxon>
        <taxon>Bacteroidota</taxon>
        <taxon>Cytophagia</taxon>
        <taxon>Cytophagales</taxon>
        <taxon>Fulvivirgaceae</taxon>
        <taxon>Ohtaekwangia</taxon>
    </lineage>
</organism>
<keyword evidence="5 9" id="KW-0798">TonB box</keyword>
<comment type="similarity">
    <text evidence="8 9">Belongs to the TonB-dependent receptor family.</text>
</comment>
<dbReference type="InterPro" id="IPR039426">
    <property type="entry name" value="TonB-dep_rcpt-like"/>
</dbReference>
<evidence type="ECO:0000259" key="11">
    <source>
        <dbReference type="Pfam" id="PF07715"/>
    </source>
</evidence>
<evidence type="ECO:0000259" key="10">
    <source>
        <dbReference type="Pfam" id="PF00593"/>
    </source>
</evidence>